<evidence type="ECO:0000256" key="1">
    <source>
        <dbReference type="SAM" id="Phobius"/>
    </source>
</evidence>
<proteinExistence type="predicted"/>
<dbReference type="EMBL" id="JAEEGB010000009">
    <property type="protein sequence ID" value="MBI6872838.1"/>
    <property type="molecule type" value="Genomic_DNA"/>
</dbReference>
<dbReference type="RefSeq" id="WP_211142331.1">
    <property type="nucleotide sequence ID" value="NZ_JAEEGB010000009.1"/>
</dbReference>
<evidence type="ECO:0000313" key="2">
    <source>
        <dbReference type="EMBL" id="MBI6872838.1"/>
    </source>
</evidence>
<dbReference type="InterPro" id="IPR027981">
    <property type="entry name" value="DUF4446"/>
</dbReference>
<evidence type="ECO:0000313" key="3">
    <source>
        <dbReference type="Proteomes" id="UP000622687"/>
    </source>
</evidence>
<keyword evidence="3" id="KW-1185">Reference proteome</keyword>
<dbReference type="AlphaFoldDB" id="A0A934HT67"/>
<reference evidence="2" key="1">
    <citation type="submission" date="2020-12" db="EMBL/GenBank/DDBJ databases">
        <title>Clostridium thailandense sp. nov., a novel acetogenic bacterium isolated from peat land soil in Thailand.</title>
        <authorList>
            <person name="Chaikitkaew S."/>
            <person name="Birkeland N.K."/>
        </authorList>
    </citation>
    <scope>NUCLEOTIDE SEQUENCE</scope>
    <source>
        <strain evidence="2">DSM 17425</strain>
    </source>
</reference>
<sequence length="168" mass="19217">MQNIIGIINSFQAYIIIALAVLVIILFIMLMVTLRSLNKLEGKYRKFMRGVDNKNLEGLVTGYLDKIDEVKLETEHMKELYNELNLKLKECVQKVSIVRYRAFEDVGSDLSFSIALLDESNSGVIITGIYGRNESTTYAKPIDRGISRYELSQEEDQVLQECINKTLK</sequence>
<protein>
    <submittedName>
        <fullName evidence="2">DUF4446 family protein</fullName>
    </submittedName>
</protein>
<keyword evidence="1" id="KW-0812">Transmembrane</keyword>
<keyword evidence="1" id="KW-0472">Membrane</keyword>
<feature type="transmembrane region" description="Helical" evidence="1">
    <location>
        <begin position="12"/>
        <end position="37"/>
    </location>
</feature>
<dbReference type="Pfam" id="PF14584">
    <property type="entry name" value="DUF4446"/>
    <property type="match status" value="1"/>
</dbReference>
<accession>A0A934HT67</accession>
<dbReference type="Proteomes" id="UP000622687">
    <property type="component" value="Unassembled WGS sequence"/>
</dbReference>
<gene>
    <name evidence="2" type="ORF">I6U51_08935</name>
</gene>
<organism evidence="2 3">
    <name type="scientific">Clostridium aciditolerans</name>
    <dbReference type="NCBI Taxonomy" id="339861"/>
    <lineage>
        <taxon>Bacteria</taxon>
        <taxon>Bacillati</taxon>
        <taxon>Bacillota</taxon>
        <taxon>Clostridia</taxon>
        <taxon>Eubacteriales</taxon>
        <taxon>Clostridiaceae</taxon>
        <taxon>Clostridium</taxon>
    </lineage>
</organism>
<comment type="caution">
    <text evidence="2">The sequence shown here is derived from an EMBL/GenBank/DDBJ whole genome shotgun (WGS) entry which is preliminary data.</text>
</comment>
<name>A0A934HT67_9CLOT</name>
<keyword evidence="1" id="KW-1133">Transmembrane helix</keyword>